<reference evidence="3" key="2">
    <citation type="journal article" date="2008" name="Nucleic Acids Res.">
        <title>The rice annotation project database (RAP-DB): 2008 update.</title>
        <authorList>
            <consortium name="The rice annotation project (RAP)"/>
        </authorList>
    </citation>
    <scope>GENOME REANNOTATION</scope>
    <source>
        <strain evidence="3">cv. Nipponbare</strain>
    </source>
</reference>
<protein>
    <submittedName>
        <fullName evidence="2">Uncharacterized protein</fullName>
    </submittedName>
</protein>
<proteinExistence type="predicted"/>
<accession>Q6ZLQ4</accession>
<dbReference type="Proteomes" id="UP000000763">
    <property type="component" value="Chromosome 7"/>
</dbReference>
<feature type="region of interest" description="Disordered" evidence="1">
    <location>
        <begin position="1"/>
        <end position="25"/>
    </location>
</feature>
<dbReference type="AlphaFoldDB" id="Q6ZLQ4"/>
<sequence length="86" mass="8760">MVEEGPTTARLGSGKGNRGGLSGGKEKASRALVLVVAVFGSSGSAGGYSGDLGGSRKGVFHPFGDTAIDDVDFFIDQDVWIWGLGI</sequence>
<evidence type="ECO:0000313" key="3">
    <source>
        <dbReference type="Proteomes" id="UP000000763"/>
    </source>
</evidence>
<name>Q6ZLQ4_ORYSJ</name>
<evidence type="ECO:0000256" key="1">
    <source>
        <dbReference type="SAM" id="MobiDB-lite"/>
    </source>
</evidence>
<reference evidence="3" key="1">
    <citation type="journal article" date="2005" name="Nature">
        <title>The map-based sequence of the rice genome.</title>
        <authorList>
            <consortium name="International rice genome sequencing project (IRGSP)"/>
            <person name="Matsumoto T."/>
            <person name="Wu J."/>
            <person name="Kanamori H."/>
            <person name="Katayose Y."/>
            <person name="Fujisawa M."/>
            <person name="Namiki N."/>
            <person name="Mizuno H."/>
            <person name="Yamamoto K."/>
            <person name="Antonio B.A."/>
            <person name="Baba T."/>
            <person name="Sakata K."/>
            <person name="Nagamura Y."/>
            <person name="Aoki H."/>
            <person name="Arikawa K."/>
            <person name="Arita K."/>
            <person name="Bito T."/>
            <person name="Chiden Y."/>
            <person name="Fujitsuka N."/>
            <person name="Fukunaka R."/>
            <person name="Hamada M."/>
            <person name="Harada C."/>
            <person name="Hayashi A."/>
            <person name="Hijishita S."/>
            <person name="Honda M."/>
            <person name="Hosokawa S."/>
            <person name="Ichikawa Y."/>
            <person name="Idonuma A."/>
            <person name="Iijima M."/>
            <person name="Ikeda M."/>
            <person name="Ikeno M."/>
            <person name="Ito K."/>
            <person name="Ito S."/>
            <person name="Ito T."/>
            <person name="Ito Y."/>
            <person name="Ito Y."/>
            <person name="Iwabuchi A."/>
            <person name="Kamiya K."/>
            <person name="Karasawa W."/>
            <person name="Kurita K."/>
            <person name="Katagiri S."/>
            <person name="Kikuta A."/>
            <person name="Kobayashi H."/>
            <person name="Kobayashi N."/>
            <person name="Machita K."/>
            <person name="Maehara T."/>
            <person name="Masukawa M."/>
            <person name="Mizubayashi T."/>
            <person name="Mukai Y."/>
            <person name="Nagasaki H."/>
            <person name="Nagata Y."/>
            <person name="Naito S."/>
            <person name="Nakashima M."/>
            <person name="Nakama Y."/>
            <person name="Nakamichi Y."/>
            <person name="Nakamura M."/>
            <person name="Meguro A."/>
            <person name="Negishi M."/>
            <person name="Ohta I."/>
            <person name="Ohta T."/>
            <person name="Okamoto M."/>
            <person name="Ono N."/>
            <person name="Saji S."/>
            <person name="Sakaguchi M."/>
            <person name="Sakai K."/>
            <person name="Shibata M."/>
            <person name="Shimokawa T."/>
            <person name="Song J."/>
            <person name="Takazaki Y."/>
            <person name="Terasawa K."/>
            <person name="Tsugane M."/>
            <person name="Tsuji K."/>
            <person name="Ueda S."/>
            <person name="Waki K."/>
            <person name="Yamagata H."/>
            <person name="Yamamoto M."/>
            <person name="Yamamoto S."/>
            <person name="Yamane H."/>
            <person name="Yoshiki S."/>
            <person name="Yoshihara R."/>
            <person name="Yukawa K."/>
            <person name="Zhong H."/>
            <person name="Yano M."/>
            <person name="Yuan Q."/>
            <person name="Ouyang S."/>
            <person name="Liu J."/>
            <person name="Jones K.M."/>
            <person name="Gansberger K."/>
            <person name="Moffat K."/>
            <person name="Hill J."/>
            <person name="Bera J."/>
            <person name="Fadrosh D."/>
            <person name="Jin S."/>
            <person name="Johri S."/>
            <person name="Kim M."/>
            <person name="Overton L."/>
            <person name="Reardon M."/>
            <person name="Tsitrin T."/>
            <person name="Vuong H."/>
            <person name="Weaver B."/>
            <person name="Ciecko A."/>
            <person name="Tallon L."/>
            <person name="Jackson J."/>
            <person name="Pai G."/>
            <person name="Aken S.V."/>
            <person name="Utterback T."/>
            <person name="Reidmuller S."/>
            <person name="Feldblyum T."/>
            <person name="Hsiao J."/>
            <person name="Zismann V."/>
            <person name="Iobst S."/>
            <person name="de Vazeille A.R."/>
            <person name="Buell C.R."/>
            <person name="Ying K."/>
            <person name="Li Y."/>
            <person name="Lu T."/>
            <person name="Huang Y."/>
            <person name="Zhao Q."/>
            <person name="Feng Q."/>
            <person name="Zhang L."/>
            <person name="Zhu J."/>
            <person name="Weng Q."/>
            <person name="Mu J."/>
            <person name="Lu Y."/>
            <person name="Fan D."/>
            <person name="Liu Y."/>
            <person name="Guan J."/>
            <person name="Zhang Y."/>
            <person name="Yu S."/>
            <person name="Liu X."/>
            <person name="Zhang Y."/>
            <person name="Hong G."/>
            <person name="Han B."/>
            <person name="Choisne N."/>
            <person name="Demange N."/>
            <person name="Orjeda G."/>
            <person name="Samain S."/>
            <person name="Cattolico L."/>
            <person name="Pelletier E."/>
            <person name="Couloux A."/>
            <person name="Segurens B."/>
            <person name="Wincker P."/>
            <person name="D'Hont A."/>
            <person name="Scarpelli C."/>
            <person name="Weissenbach J."/>
            <person name="Salanoubat M."/>
            <person name="Quetier F."/>
            <person name="Yu Y."/>
            <person name="Kim H.R."/>
            <person name="Rambo T."/>
            <person name="Currie J."/>
            <person name="Collura K."/>
            <person name="Luo M."/>
            <person name="Yang T."/>
            <person name="Ammiraju J.S.S."/>
            <person name="Engler F."/>
            <person name="Soderlund C."/>
            <person name="Wing R.A."/>
            <person name="Palmer L.E."/>
            <person name="de la Bastide M."/>
            <person name="Spiegel L."/>
            <person name="Nascimento L."/>
            <person name="Zutavern T."/>
            <person name="O'Shaughnessy A."/>
            <person name="Dike S."/>
            <person name="Dedhia N."/>
            <person name="Preston R."/>
            <person name="Balija V."/>
            <person name="McCombie W.R."/>
            <person name="Chow T."/>
            <person name="Chen H."/>
            <person name="Chung M."/>
            <person name="Chen C."/>
            <person name="Shaw J."/>
            <person name="Wu H."/>
            <person name="Hsiao K."/>
            <person name="Chao Y."/>
            <person name="Chu M."/>
            <person name="Cheng C."/>
            <person name="Hour A."/>
            <person name="Lee P."/>
            <person name="Lin S."/>
            <person name="Lin Y."/>
            <person name="Liou J."/>
            <person name="Liu S."/>
            <person name="Hsing Y."/>
            <person name="Raghuvanshi S."/>
            <person name="Mohanty A."/>
            <person name="Bharti A.K."/>
            <person name="Gaur A."/>
            <person name="Gupta V."/>
            <person name="Kumar D."/>
            <person name="Ravi V."/>
            <person name="Vij S."/>
            <person name="Kapur A."/>
            <person name="Khurana P."/>
            <person name="Khurana P."/>
            <person name="Khurana J.P."/>
            <person name="Tyagi A.K."/>
            <person name="Gaikwad K."/>
            <person name="Singh A."/>
            <person name="Dalal V."/>
            <person name="Srivastava S."/>
            <person name="Dixit A."/>
            <person name="Pal A.K."/>
            <person name="Ghazi I.A."/>
            <person name="Yadav M."/>
            <person name="Pandit A."/>
            <person name="Bhargava A."/>
            <person name="Sureshbabu K."/>
            <person name="Batra K."/>
            <person name="Sharma T.R."/>
            <person name="Mohapatra T."/>
            <person name="Singh N.K."/>
            <person name="Messing J."/>
            <person name="Nelson A.B."/>
            <person name="Fuks G."/>
            <person name="Kavchok S."/>
            <person name="Keizer G."/>
            <person name="Linton E."/>
            <person name="Llaca V."/>
            <person name="Song R."/>
            <person name="Tanyolac B."/>
            <person name="Young S."/>
            <person name="Ho-Il K."/>
            <person name="Hahn J.H."/>
            <person name="Sangsakoo G."/>
            <person name="Vanavichit A."/>
            <person name="de Mattos Luiz.A.T."/>
            <person name="Zimmer P.D."/>
            <person name="Malone G."/>
            <person name="Dellagostin O."/>
            <person name="de Oliveira A.C."/>
            <person name="Bevan M."/>
            <person name="Bancroft I."/>
            <person name="Minx P."/>
            <person name="Cordum H."/>
            <person name="Wilson R."/>
            <person name="Cheng Z."/>
            <person name="Jin W."/>
            <person name="Jiang J."/>
            <person name="Leong S.A."/>
            <person name="Iwama H."/>
            <person name="Gojobori T."/>
            <person name="Itoh T."/>
            <person name="Niimura Y."/>
            <person name="Fujii Y."/>
            <person name="Habara T."/>
            <person name="Sakai H."/>
            <person name="Sato Y."/>
            <person name="Wilson G."/>
            <person name="Kumar K."/>
            <person name="McCouch S."/>
            <person name="Juretic N."/>
            <person name="Hoen D."/>
            <person name="Wright S."/>
            <person name="Bruskiewich R."/>
            <person name="Bureau T."/>
            <person name="Miyao A."/>
            <person name="Hirochika H."/>
            <person name="Nishikawa T."/>
            <person name="Kadowaki K."/>
            <person name="Sugiura M."/>
            <person name="Burr B."/>
            <person name="Sasaki T."/>
        </authorList>
    </citation>
    <scope>NUCLEOTIDE SEQUENCE [LARGE SCALE GENOMIC DNA]</scope>
    <source>
        <strain evidence="3">cv. Nipponbare</strain>
    </source>
</reference>
<organism evidence="2 3">
    <name type="scientific">Oryza sativa subsp. japonica</name>
    <name type="common">Rice</name>
    <dbReference type="NCBI Taxonomy" id="39947"/>
    <lineage>
        <taxon>Eukaryota</taxon>
        <taxon>Viridiplantae</taxon>
        <taxon>Streptophyta</taxon>
        <taxon>Embryophyta</taxon>
        <taxon>Tracheophyta</taxon>
        <taxon>Spermatophyta</taxon>
        <taxon>Magnoliopsida</taxon>
        <taxon>Liliopsida</taxon>
        <taxon>Poales</taxon>
        <taxon>Poaceae</taxon>
        <taxon>BOP clade</taxon>
        <taxon>Oryzoideae</taxon>
        <taxon>Oryzeae</taxon>
        <taxon>Oryzinae</taxon>
        <taxon>Oryza</taxon>
        <taxon>Oryza sativa</taxon>
    </lineage>
</organism>
<gene>
    <name evidence="2" type="primary">OJ1027_G06.13</name>
</gene>
<evidence type="ECO:0000313" key="2">
    <source>
        <dbReference type="EMBL" id="BAC82902.1"/>
    </source>
</evidence>
<feature type="compositionally biased region" description="Gly residues" evidence="1">
    <location>
        <begin position="13"/>
        <end position="23"/>
    </location>
</feature>
<dbReference type="EMBL" id="AP003703">
    <property type="protein sequence ID" value="BAC82902.1"/>
    <property type="molecule type" value="Genomic_DNA"/>
</dbReference>